<keyword evidence="4" id="KW-1185">Reference proteome</keyword>
<keyword evidence="1" id="KW-0812">Transmembrane</keyword>
<keyword evidence="1" id="KW-1133">Transmembrane helix</keyword>
<dbReference type="Proteomes" id="UP000615687">
    <property type="component" value="Unassembled WGS sequence"/>
</dbReference>
<reference evidence="2 4" key="2">
    <citation type="submission" date="2020-09" db="EMBL/GenBank/DDBJ databases">
        <title>The genome sequence of type strain Labrenzia polysiphoniae KACC 19711.</title>
        <authorList>
            <person name="Liu Y."/>
        </authorList>
    </citation>
    <scope>NUCLEOTIDE SEQUENCE [LARGE SCALE GENOMIC DNA]</scope>
    <source>
        <strain evidence="2 4">KACC 19711</strain>
    </source>
</reference>
<accession>A0A927Q2K4</accession>
<dbReference type="AlphaFoldDB" id="A0A927Q2K4"/>
<organism evidence="3 5">
    <name type="scientific">Roseibium polysiphoniae</name>
    <dbReference type="NCBI Taxonomy" id="2571221"/>
    <lineage>
        <taxon>Bacteria</taxon>
        <taxon>Pseudomonadati</taxon>
        <taxon>Pseudomonadota</taxon>
        <taxon>Alphaproteobacteria</taxon>
        <taxon>Hyphomicrobiales</taxon>
        <taxon>Stappiaceae</taxon>
        <taxon>Roseibium</taxon>
    </lineage>
</organism>
<reference evidence="3" key="3">
    <citation type="journal article" date="2021" name="Microorganisms">
        <title>Bacterial Dimethylsulfoniopropionate Biosynthesis in the East China Sea.</title>
        <authorList>
            <person name="Liu J."/>
            <person name="Zhang Y."/>
            <person name="Liu J."/>
            <person name="Zhong H."/>
            <person name="Williams B.T."/>
            <person name="Zheng Y."/>
            <person name="Curson A.R.J."/>
            <person name="Sun C."/>
            <person name="Sun H."/>
            <person name="Song D."/>
            <person name="Wagner Mackenzie B."/>
            <person name="Bermejo Martinez A."/>
            <person name="Todd J.D."/>
            <person name="Zhang X.H."/>
        </authorList>
    </citation>
    <scope>NUCLEOTIDE SEQUENCE</scope>
    <source>
        <strain evidence="3">AESS21</strain>
    </source>
</reference>
<dbReference type="NCBIfam" id="NF041637">
    <property type="entry name" value="FGAM_small_mem"/>
    <property type="match status" value="1"/>
</dbReference>
<evidence type="ECO:0000313" key="2">
    <source>
        <dbReference type="EMBL" id="MBD8876516.1"/>
    </source>
</evidence>
<evidence type="ECO:0000256" key="1">
    <source>
        <dbReference type="SAM" id="Phobius"/>
    </source>
</evidence>
<proteinExistence type="predicted"/>
<comment type="caution">
    <text evidence="3">The sequence shown here is derived from an EMBL/GenBank/DDBJ whole genome shotgun (WGS) entry which is preliminary data.</text>
</comment>
<dbReference type="EMBL" id="JACYXJ010000003">
    <property type="protein sequence ID" value="MBD8876516.1"/>
    <property type="molecule type" value="Genomic_DNA"/>
</dbReference>
<dbReference type="InterPro" id="IPR048140">
    <property type="entry name" value="FGAM_small_mem"/>
</dbReference>
<dbReference type="RefSeq" id="WP_192108967.1">
    <property type="nucleotide sequence ID" value="NZ_JACYXJ010000003.1"/>
</dbReference>
<sequence>MDSDAKKALRFMALKAAIFIVFPALVAVVTVLVML</sequence>
<reference evidence="3" key="1">
    <citation type="submission" date="2018-08" db="EMBL/GenBank/DDBJ databases">
        <authorList>
            <person name="Jin W."/>
            <person name="Wang H."/>
            <person name="Yang Y."/>
            <person name="Li M."/>
            <person name="Liu J."/>
        </authorList>
    </citation>
    <scope>NUCLEOTIDE SEQUENCE</scope>
    <source>
        <strain evidence="3">AESS21</strain>
    </source>
</reference>
<dbReference type="Proteomes" id="UP000705379">
    <property type="component" value="Unassembled WGS sequence"/>
</dbReference>
<feature type="transmembrane region" description="Helical" evidence="1">
    <location>
        <begin position="12"/>
        <end position="34"/>
    </location>
</feature>
<evidence type="ECO:0000313" key="5">
    <source>
        <dbReference type="Proteomes" id="UP000705379"/>
    </source>
</evidence>
<evidence type="ECO:0000313" key="3">
    <source>
        <dbReference type="EMBL" id="MBS8260124.1"/>
    </source>
</evidence>
<dbReference type="EMBL" id="QTKU01000002">
    <property type="protein sequence ID" value="MBS8260124.1"/>
    <property type="molecule type" value="Genomic_DNA"/>
</dbReference>
<protein>
    <submittedName>
        <fullName evidence="3">Phosphoribosylformylglycinamidine synthase</fullName>
    </submittedName>
</protein>
<name>A0A927Q2K4_9HYPH</name>
<gene>
    <name evidence="3" type="ORF">DYI23_07835</name>
    <name evidence="2" type="ORF">IG617_09485</name>
</gene>
<keyword evidence="1" id="KW-0472">Membrane</keyword>
<evidence type="ECO:0000313" key="4">
    <source>
        <dbReference type="Proteomes" id="UP000615687"/>
    </source>
</evidence>